<dbReference type="OrthoDB" id="2965336at2"/>
<sequence>MKKQNDEIEKTLSEMPKINDSRSFDDYYNQISKQVNQRKIRKHAKRGWIIPAITSAAALVLVFIIGLQFINTNQTADEMKTYQSIEDSVDQAETNESANESASSGDAEMAEIEEYNQDGQGNQDMGGASNDDENQQFSMQEVDANSSMVVTQDESQGKQFVTFIIPDNQVQYFAPITVEMNDQDPYEFFNQSRELIMDDEWGLSSDVLSSITFIGMNDQNIPILEMDETELQDGTAIERVAMEVIRYFQYLGHEKVAVRDPNGDPVSLAHVGEVEEVTFENQLKAYKLYQPQSDELFWIEKVLMNGASIEEAIEELKVSEEAFNIKAPVPNNVNIEIEGQDPVLNIRFLNPEQLAESTEIPYIIESILLTAKSFGYEQVDFNNLGMTQVGPYQLDEPVQVPAYINPR</sequence>
<protein>
    <recommendedName>
        <fullName evidence="5">Sporulation and spore germination</fullName>
    </recommendedName>
</protein>
<evidence type="ECO:0000256" key="1">
    <source>
        <dbReference type="SAM" id="MobiDB-lite"/>
    </source>
</evidence>
<dbReference type="STRING" id="237069.SAMN05216498_2710"/>
<organism evidence="3 4">
    <name type="scientific">Tenuibacillus multivorans</name>
    <dbReference type="NCBI Taxonomy" id="237069"/>
    <lineage>
        <taxon>Bacteria</taxon>
        <taxon>Bacillati</taxon>
        <taxon>Bacillota</taxon>
        <taxon>Bacilli</taxon>
        <taxon>Bacillales</taxon>
        <taxon>Bacillaceae</taxon>
        <taxon>Tenuibacillus</taxon>
    </lineage>
</organism>
<evidence type="ECO:0000256" key="2">
    <source>
        <dbReference type="SAM" id="Phobius"/>
    </source>
</evidence>
<keyword evidence="2" id="KW-0812">Transmembrane</keyword>
<gene>
    <name evidence="3" type="ORF">SAMN05216498_2710</name>
</gene>
<dbReference type="AlphaFoldDB" id="A0A1H0CXI3"/>
<keyword evidence="2" id="KW-0472">Membrane</keyword>
<reference evidence="3 4" key="1">
    <citation type="submission" date="2016-10" db="EMBL/GenBank/DDBJ databases">
        <authorList>
            <person name="de Groot N.N."/>
        </authorList>
    </citation>
    <scope>NUCLEOTIDE SEQUENCE [LARGE SCALE GENOMIC DNA]</scope>
    <source>
        <strain evidence="3 4">CGMCC 1.3442</strain>
    </source>
</reference>
<dbReference type="Proteomes" id="UP000199334">
    <property type="component" value="Unassembled WGS sequence"/>
</dbReference>
<feature type="region of interest" description="Disordered" evidence="1">
    <location>
        <begin position="87"/>
        <end position="107"/>
    </location>
</feature>
<dbReference type="RefSeq" id="WP_093857116.1">
    <property type="nucleotide sequence ID" value="NZ_BJVZ01000002.1"/>
</dbReference>
<feature type="compositionally biased region" description="Low complexity" evidence="1">
    <location>
        <begin position="92"/>
        <end position="107"/>
    </location>
</feature>
<dbReference type="EMBL" id="FNIG01000006">
    <property type="protein sequence ID" value="SDN62607.1"/>
    <property type="molecule type" value="Genomic_DNA"/>
</dbReference>
<feature type="transmembrane region" description="Helical" evidence="2">
    <location>
        <begin position="48"/>
        <end position="70"/>
    </location>
</feature>
<keyword evidence="4" id="KW-1185">Reference proteome</keyword>
<evidence type="ECO:0000313" key="4">
    <source>
        <dbReference type="Proteomes" id="UP000199334"/>
    </source>
</evidence>
<name>A0A1H0CXI3_9BACI</name>
<evidence type="ECO:0000313" key="3">
    <source>
        <dbReference type="EMBL" id="SDN62607.1"/>
    </source>
</evidence>
<accession>A0A1H0CXI3</accession>
<proteinExistence type="predicted"/>
<evidence type="ECO:0008006" key="5">
    <source>
        <dbReference type="Google" id="ProtNLM"/>
    </source>
</evidence>
<keyword evidence="2" id="KW-1133">Transmembrane helix</keyword>